<reference evidence="3" key="2">
    <citation type="journal article" date="2009" name="Genome Res.">
        <title>Comparative genomic analyses of the human fungal pathogens Coccidioides and their relatives.</title>
        <authorList>
            <person name="Sharpton T.J."/>
            <person name="Stajich J.E."/>
            <person name="Rounsley S.D."/>
            <person name="Gardner M.J."/>
            <person name="Wortman J.R."/>
            <person name="Jordar V.S."/>
            <person name="Maiti R."/>
            <person name="Kodira C.D."/>
            <person name="Neafsey D.E."/>
            <person name="Zeng Q."/>
            <person name="Hung C.-Y."/>
            <person name="McMahan C."/>
            <person name="Muszewska A."/>
            <person name="Grynberg M."/>
            <person name="Mandel M.A."/>
            <person name="Kellner E.M."/>
            <person name="Barker B.M."/>
            <person name="Galgiani J.N."/>
            <person name="Orbach M.J."/>
            <person name="Kirkland T.N."/>
            <person name="Cole G.T."/>
            <person name="Henn M.R."/>
            <person name="Birren B.W."/>
            <person name="Taylor J.W."/>
        </authorList>
    </citation>
    <scope>NUCLEOTIDE SEQUENCE [LARGE SCALE GENOMIC DNA]</scope>
    <source>
        <strain evidence="3">RMSCC 3488</strain>
    </source>
</reference>
<name>A0A0J6F950_COCPO</name>
<dbReference type="AlphaFoldDB" id="A0A0J6F950"/>
<dbReference type="Proteomes" id="UP000054567">
    <property type="component" value="Unassembled WGS sequence"/>
</dbReference>
<dbReference type="EMBL" id="DS268109">
    <property type="protein sequence ID" value="KMM65489.1"/>
    <property type="molecule type" value="Genomic_DNA"/>
</dbReference>
<evidence type="ECO:0000313" key="2">
    <source>
        <dbReference type="EMBL" id="KMM65489.1"/>
    </source>
</evidence>
<feature type="compositionally biased region" description="Polar residues" evidence="1">
    <location>
        <begin position="89"/>
        <end position="100"/>
    </location>
</feature>
<dbReference type="VEuPathDB" id="FungiDB:CPAG_01840"/>
<reference evidence="3" key="3">
    <citation type="journal article" date="2010" name="Genome Res.">
        <title>Population genomic sequencing of Coccidioides fungi reveals recent hybridization and transposon control.</title>
        <authorList>
            <person name="Neafsey D.E."/>
            <person name="Barker B.M."/>
            <person name="Sharpton T.J."/>
            <person name="Stajich J.E."/>
            <person name="Park D.J."/>
            <person name="Whiston E."/>
            <person name="Hung C.-Y."/>
            <person name="McMahan C."/>
            <person name="White J."/>
            <person name="Sykes S."/>
            <person name="Heiman D."/>
            <person name="Young S."/>
            <person name="Zeng Q."/>
            <person name="Abouelleil A."/>
            <person name="Aftuck L."/>
            <person name="Bessette D."/>
            <person name="Brown A."/>
            <person name="FitzGerald M."/>
            <person name="Lui A."/>
            <person name="Macdonald J.P."/>
            <person name="Priest M."/>
            <person name="Orbach M.J."/>
            <person name="Galgiani J.N."/>
            <person name="Kirkland T.N."/>
            <person name="Cole G.T."/>
            <person name="Birren B.W."/>
            <person name="Henn M.R."/>
            <person name="Taylor J.W."/>
            <person name="Rounsley S.D."/>
        </authorList>
    </citation>
    <scope>NUCLEOTIDE SEQUENCE [LARGE SCALE GENOMIC DNA]</scope>
    <source>
        <strain evidence="3">RMSCC 3488</strain>
    </source>
</reference>
<evidence type="ECO:0000313" key="3">
    <source>
        <dbReference type="Proteomes" id="UP000054567"/>
    </source>
</evidence>
<gene>
    <name evidence="2" type="ORF">CPAG_01840</name>
</gene>
<proteinExistence type="predicted"/>
<reference evidence="2 3" key="1">
    <citation type="submission" date="2007-06" db="EMBL/GenBank/DDBJ databases">
        <title>The Genome Sequence of Coccidioides posadasii RMSCC_3488.</title>
        <authorList>
            <consortium name="Coccidioides Genome Resources Consortium"/>
            <consortium name="The Broad Institute Genome Sequencing Platform"/>
            <person name="Henn M.R."/>
            <person name="Sykes S."/>
            <person name="Young S."/>
            <person name="Jaffe D."/>
            <person name="Berlin A."/>
            <person name="Alvarez P."/>
            <person name="Butler J."/>
            <person name="Gnerre S."/>
            <person name="Grabherr M."/>
            <person name="Mauceli E."/>
            <person name="Brockman W."/>
            <person name="Kodira C."/>
            <person name="Alvarado L."/>
            <person name="Zeng Q."/>
            <person name="Crawford M."/>
            <person name="Antoine C."/>
            <person name="Devon K."/>
            <person name="Galgiani J."/>
            <person name="Orsborn K."/>
            <person name="Lewis M.L."/>
            <person name="Nusbaum C."/>
            <person name="Galagan J."/>
            <person name="Birren B."/>
        </authorList>
    </citation>
    <scope>NUCLEOTIDE SEQUENCE [LARGE SCALE GENOMIC DNA]</scope>
    <source>
        <strain evidence="2 3">RMSCC 3488</strain>
    </source>
</reference>
<protein>
    <submittedName>
        <fullName evidence="2">Uncharacterized protein</fullName>
    </submittedName>
</protein>
<accession>A0A0J6F950</accession>
<feature type="region of interest" description="Disordered" evidence="1">
    <location>
        <begin position="1"/>
        <end position="100"/>
    </location>
</feature>
<organism evidence="2 3">
    <name type="scientific">Coccidioides posadasii RMSCC 3488</name>
    <dbReference type="NCBI Taxonomy" id="454284"/>
    <lineage>
        <taxon>Eukaryota</taxon>
        <taxon>Fungi</taxon>
        <taxon>Dikarya</taxon>
        <taxon>Ascomycota</taxon>
        <taxon>Pezizomycotina</taxon>
        <taxon>Eurotiomycetes</taxon>
        <taxon>Eurotiomycetidae</taxon>
        <taxon>Onygenales</taxon>
        <taxon>Onygenaceae</taxon>
        <taxon>Coccidioides</taxon>
    </lineage>
</organism>
<sequence length="100" mass="11016">MGGSPAGEWPDGGSTSPGKRNALGVFEICRQRRNTDSNRPNNLLPVRFPPRPAIANGSQLKPAGLAQSNDTHHPEQHLSKPPYFRRNAQDTYQEPDSNQN</sequence>
<evidence type="ECO:0000256" key="1">
    <source>
        <dbReference type="SAM" id="MobiDB-lite"/>
    </source>
</evidence>